<dbReference type="Gene3D" id="3.20.20.190">
    <property type="entry name" value="Phosphatidylinositol (PI) phosphodiesterase"/>
    <property type="match status" value="1"/>
</dbReference>
<evidence type="ECO:0000256" key="2">
    <source>
        <dbReference type="ARBA" id="ARBA00012247"/>
    </source>
</evidence>
<accession>A0AAV3NQX6</accession>
<keyword evidence="4" id="KW-0378">Hydrolase</keyword>
<dbReference type="FunFam" id="3.20.20.190:FF:000034">
    <property type="entry name" value="Glycerophosphodiester phosphodiesterase GDPD2"/>
    <property type="match status" value="1"/>
</dbReference>
<sequence>MALKAVHVSDVPNLDHVPENPSLSLCTTRYSKGVEFEREGSFHAPKFLVIGHRGNGMNASLSTDRRMKAYKENTIASFNQASTFNIDYIEFDVQVTKDDCPIIFHDDFIVSKDKEILYEKRVTDITLSEFLSYGPQREQIKQEKPLLRKDKDGKYVSWNVETEDYLCTLEEAFQKVNPSLGFNIELKFDDYIVYQEDHLIHVLEAILNVVFEHAKDRPIVFSSFQPDAIQLVRKLQNTYPVFFLTDAGNEIYYDVRRNSMEKAINVCLVGGLQGIVSEVRGIFRNPAAVSKIKEAKLSLLTYGKLNNVPEAVYMQHLMGVDGVIVDLVQEISEAVSYMLKPSKEEENGEVEFLQGQEHIVVEAKPPFSQRELSFLLKLIPEIIQQ</sequence>
<dbReference type="SUPFAM" id="SSF51695">
    <property type="entry name" value="PLC-like phosphodiesterases"/>
    <property type="match status" value="1"/>
</dbReference>
<dbReference type="EC" id="3.1.4.46" evidence="2"/>
<dbReference type="Pfam" id="PF03009">
    <property type="entry name" value="GDPD"/>
    <property type="match status" value="1"/>
</dbReference>
<dbReference type="InterPro" id="IPR017946">
    <property type="entry name" value="PLC-like_Pdiesterase_TIM-brl"/>
</dbReference>
<dbReference type="InterPro" id="IPR051578">
    <property type="entry name" value="GDPD"/>
</dbReference>
<protein>
    <recommendedName>
        <fullName evidence="2">glycerophosphodiester phosphodiesterase</fullName>
        <ecNumber evidence="2">3.1.4.46</ecNumber>
    </recommendedName>
</protein>
<reference evidence="7 8" key="1">
    <citation type="submission" date="2024-01" db="EMBL/GenBank/DDBJ databases">
        <title>The complete chloroplast genome sequence of Lithospermum erythrorhizon: insights into the phylogenetic relationship among Boraginaceae species and the maternal lineages of purple gromwells.</title>
        <authorList>
            <person name="Okada T."/>
            <person name="Watanabe K."/>
        </authorList>
    </citation>
    <scope>NUCLEOTIDE SEQUENCE [LARGE SCALE GENOMIC DNA]</scope>
</reference>
<evidence type="ECO:0000313" key="7">
    <source>
        <dbReference type="EMBL" id="GAA0141772.1"/>
    </source>
</evidence>
<evidence type="ECO:0000313" key="8">
    <source>
        <dbReference type="Proteomes" id="UP001454036"/>
    </source>
</evidence>
<dbReference type="GO" id="GO:0046475">
    <property type="term" value="P:glycerophospholipid catabolic process"/>
    <property type="evidence" value="ECO:0007669"/>
    <property type="project" value="TreeGrafter"/>
</dbReference>
<comment type="catalytic activity">
    <reaction evidence="5">
        <text>a sn-glycero-3-phosphodiester + H2O = an alcohol + sn-glycerol 3-phosphate + H(+)</text>
        <dbReference type="Rhea" id="RHEA:12969"/>
        <dbReference type="ChEBI" id="CHEBI:15377"/>
        <dbReference type="ChEBI" id="CHEBI:15378"/>
        <dbReference type="ChEBI" id="CHEBI:30879"/>
        <dbReference type="ChEBI" id="CHEBI:57597"/>
        <dbReference type="ChEBI" id="CHEBI:83408"/>
        <dbReference type="EC" id="3.1.4.46"/>
    </reaction>
</comment>
<dbReference type="PANTHER" id="PTHR22958">
    <property type="entry name" value="GLYCEROPHOSPHORYL DIESTER PHOSPHODIESTERASE"/>
    <property type="match status" value="1"/>
</dbReference>
<evidence type="ECO:0000259" key="6">
    <source>
        <dbReference type="PROSITE" id="PS51704"/>
    </source>
</evidence>
<proteinExistence type="inferred from homology"/>
<evidence type="ECO:0000256" key="5">
    <source>
        <dbReference type="ARBA" id="ARBA00047512"/>
    </source>
</evidence>
<name>A0AAV3NQX6_LITER</name>
<evidence type="ECO:0000256" key="3">
    <source>
        <dbReference type="ARBA" id="ARBA00022798"/>
    </source>
</evidence>
<comment type="similarity">
    <text evidence="1">Belongs to the glycerophosphoryl diester phosphodiesterase family.</text>
</comment>
<keyword evidence="3" id="KW-0319">Glycerol metabolism</keyword>
<comment type="caution">
    <text evidence="7">The sequence shown here is derived from an EMBL/GenBank/DDBJ whole genome shotgun (WGS) entry which is preliminary data.</text>
</comment>
<evidence type="ECO:0000256" key="4">
    <source>
        <dbReference type="ARBA" id="ARBA00022801"/>
    </source>
</evidence>
<dbReference type="Proteomes" id="UP001454036">
    <property type="component" value="Unassembled WGS sequence"/>
</dbReference>
<dbReference type="InterPro" id="IPR030395">
    <property type="entry name" value="GP_PDE_dom"/>
</dbReference>
<dbReference type="AlphaFoldDB" id="A0AAV3NQX6"/>
<dbReference type="PANTHER" id="PTHR22958:SF1">
    <property type="entry name" value="GLYCEROPHOSPHOCHOLINE PHOSPHODIESTERASE GPCPD1"/>
    <property type="match status" value="1"/>
</dbReference>
<keyword evidence="8" id="KW-1185">Reference proteome</keyword>
<evidence type="ECO:0000256" key="1">
    <source>
        <dbReference type="ARBA" id="ARBA00007277"/>
    </source>
</evidence>
<dbReference type="PROSITE" id="PS51704">
    <property type="entry name" value="GP_PDE"/>
    <property type="match status" value="1"/>
</dbReference>
<dbReference type="EMBL" id="BAABME010000323">
    <property type="protein sequence ID" value="GAA0141772.1"/>
    <property type="molecule type" value="Genomic_DNA"/>
</dbReference>
<dbReference type="GO" id="GO:0006071">
    <property type="term" value="P:glycerol metabolic process"/>
    <property type="evidence" value="ECO:0007669"/>
    <property type="project" value="UniProtKB-KW"/>
</dbReference>
<dbReference type="GO" id="GO:0008889">
    <property type="term" value="F:glycerophosphodiester phosphodiesterase activity"/>
    <property type="evidence" value="ECO:0007669"/>
    <property type="project" value="UniProtKB-EC"/>
</dbReference>
<organism evidence="7 8">
    <name type="scientific">Lithospermum erythrorhizon</name>
    <name type="common">Purple gromwell</name>
    <name type="synonym">Lithospermum officinale var. erythrorhizon</name>
    <dbReference type="NCBI Taxonomy" id="34254"/>
    <lineage>
        <taxon>Eukaryota</taxon>
        <taxon>Viridiplantae</taxon>
        <taxon>Streptophyta</taxon>
        <taxon>Embryophyta</taxon>
        <taxon>Tracheophyta</taxon>
        <taxon>Spermatophyta</taxon>
        <taxon>Magnoliopsida</taxon>
        <taxon>eudicotyledons</taxon>
        <taxon>Gunneridae</taxon>
        <taxon>Pentapetalae</taxon>
        <taxon>asterids</taxon>
        <taxon>lamiids</taxon>
        <taxon>Boraginales</taxon>
        <taxon>Boraginaceae</taxon>
        <taxon>Boraginoideae</taxon>
        <taxon>Lithospermeae</taxon>
        <taxon>Lithospermum</taxon>
    </lineage>
</organism>
<gene>
    <name evidence="7" type="ORF">LIER_02837</name>
</gene>
<feature type="domain" description="GP-PDE" evidence="6">
    <location>
        <begin position="47"/>
        <end position="335"/>
    </location>
</feature>